<dbReference type="RefSeq" id="WP_069379060.1">
    <property type="nucleotide sequence ID" value="NZ_CP017141.1"/>
</dbReference>
<sequence>MKNTLLTIPLFIAFIGLNPAQNNGKAQIEKFLSIIAAKDFKDKKKEIEALIIPLKSKTGSLTSKRREFFYLLVDSYHQDLQDKDIKKLVMISYKDLPKEEQNILTETEPKDSIYIVKYNKKYLFTISMKGNLIKSLSVMSKGSQGKKIIVNI</sequence>
<dbReference type="EMBL" id="CP017141">
    <property type="protein sequence ID" value="AOM77370.1"/>
    <property type="molecule type" value="Genomic_DNA"/>
</dbReference>
<name>A0A1D7QFD2_9SPHI</name>
<dbReference type="AlphaFoldDB" id="A0A1D7QFD2"/>
<protein>
    <submittedName>
        <fullName evidence="1">Uncharacterized protein</fullName>
    </submittedName>
</protein>
<reference evidence="1 2" key="1">
    <citation type="submission" date="2016-08" db="EMBL/GenBank/DDBJ databases">
        <authorList>
            <person name="Seilhamer J.J."/>
        </authorList>
    </citation>
    <scope>NUCLEOTIDE SEQUENCE [LARGE SCALE GENOMIC DNA]</scope>
    <source>
        <strain evidence="1 2">DX4</strain>
    </source>
</reference>
<accession>A0A1D7QFD2</accession>
<keyword evidence="2" id="KW-1185">Reference proteome</keyword>
<proteinExistence type="predicted"/>
<dbReference type="Proteomes" id="UP000094313">
    <property type="component" value="Chromosome"/>
</dbReference>
<gene>
    <name evidence="1" type="ORF">BFS30_09455</name>
</gene>
<evidence type="ECO:0000313" key="2">
    <source>
        <dbReference type="Proteomes" id="UP000094313"/>
    </source>
</evidence>
<organism evidence="1 2">
    <name type="scientific">Pedobacter steynii</name>
    <dbReference type="NCBI Taxonomy" id="430522"/>
    <lineage>
        <taxon>Bacteria</taxon>
        <taxon>Pseudomonadati</taxon>
        <taxon>Bacteroidota</taxon>
        <taxon>Sphingobacteriia</taxon>
        <taxon>Sphingobacteriales</taxon>
        <taxon>Sphingobacteriaceae</taxon>
        <taxon>Pedobacter</taxon>
    </lineage>
</organism>
<evidence type="ECO:0000313" key="1">
    <source>
        <dbReference type="EMBL" id="AOM77370.1"/>
    </source>
</evidence>
<dbReference type="KEGG" id="psty:BFS30_09455"/>